<feature type="binding site" description="axial binding residue" evidence="6">
    <location>
        <position position="474"/>
    </location>
    <ligand>
        <name>heme</name>
        <dbReference type="ChEBI" id="CHEBI:30413"/>
    </ligand>
    <ligandPart>
        <name>Fe</name>
        <dbReference type="ChEBI" id="CHEBI:18248"/>
    </ligandPart>
</feature>
<proteinExistence type="inferred from homology"/>
<evidence type="ECO:0000313" key="9">
    <source>
        <dbReference type="EMBL" id="KAK3905074.1"/>
    </source>
</evidence>
<dbReference type="PANTHER" id="PTHR47582">
    <property type="entry name" value="P450, PUTATIVE (EUROFUNG)-RELATED"/>
    <property type="match status" value="1"/>
</dbReference>
<keyword evidence="3 6" id="KW-0479">Metal-binding</keyword>
<dbReference type="PRINTS" id="PR00465">
    <property type="entry name" value="EP450IV"/>
</dbReference>
<dbReference type="GO" id="GO:0004497">
    <property type="term" value="F:monooxygenase activity"/>
    <property type="evidence" value="ECO:0007669"/>
    <property type="project" value="UniProtKB-KW"/>
</dbReference>
<comment type="cofactor">
    <cofactor evidence="1 6">
        <name>heme</name>
        <dbReference type="ChEBI" id="CHEBI:30413"/>
    </cofactor>
</comment>
<dbReference type="GO" id="GO:0016705">
    <property type="term" value="F:oxidoreductase activity, acting on paired donors, with incorporation or reduction of molecular oxygen"/>
    <property type="evidence" value="ECO:0007669"/>
    <property type="project" value="InterPro"/>
</dbReference>
<dbReference type="AlphaFoldDB" id="A0AAN6RW81"/>
<reference evidence="9" key="2">
    <citation type="submission" date="2023-05" db="EMBL/GenBank/DDBJ databases">
        <authorList>
            <consortium name="Lawrence Berkeley National Laboratory"/>
            <person name="Steindorff A."/>
            <person name="Hensen N."/>
            <person name="Bonometti L."/>
            <person name="Westerberg I."/>
            <person name="Brannstrom I.O."/>
            <person name="Guillou S."/>
            <person name="Cros-Aarteil S."/>
            <person name="Calhoun S."/>
            <person name="Haridas S."/>
            <person name="Kuo A."/>
            <person name="Mondo S."/>
            <person name="Pangilinan J."/>
            <person name="Riley R."/>
            <person name="Labutti K."/>
            <person name="Andreopoulos B."/>
            <person name="Lipzen A."/>
            <person name="Chen C."/>
            <person name="Yanf M."/>
            <person name="Daum C."/>
            <person name="Ng V."/>
            <person name="Clum A."/>
            <person name="Ohm R."/>
            <person name="Martin F."/>
            <person name="Silar P."/>
            <person name="Natvig D."/>
            <person name="Lalanne C."/>
            <person name="Gautier V."/>
            <person name="Ament-Velasquez S.L."/>
            <person name="Kruys A."/>
            <person name="Hutchinson M.I."/>
            <person name="Powell A.J."/>
            <person name="Barry K."/>
            <person name="Miller A.N."/>
            <person name="Grigoriev I.V."/>
            <person name="Debuchy R."/>
            <person name="Gladieux P."/>
            <person name="Thoren M.H."/>
            <person name="Johannesson H."/>
        </authorList>
    </citation>
    <scope>NUCLEOTIDE SEQUENCE</scope>
    <source>
        <strain evidence="9">CBS 103.79</strain>
    </source>
</reference>
<evidence type="ECO:0000313" key="10">
    <source>
        <dbReference type="Proteomes" id="UP001303889"/>
    </source>
</evidence>
<evidence type="ECO:0000256" key="5">
    <source>
        <dbReference type="ARBA" id="ARBA00023033"/>
    </source>
</evidence>
<evidence type="ECO:0000256" key="6">
    <source>
        <dbReference type="PIRSR" id="PIRSR602403-1"/>
    </source>
</evidence>
<dbReference type="Pfam" id="PF00067">
    <property type="entry name" value="p450"/>
    <property type="match status" value="1"/>
</dbReference>
<dbReference type="PANTHER" id="PTHR47582:SF1">
    <property type="entry name" value="P450, PUTATIVE (EUROFUNG)-RELATED"/>
    <property type="match status" value="1"/>
</dbReference>
<dbReference type="InterPro" id="IPR053007">
    <property type="entry name" value="CYP450_monoxygenase_sec-met"/>
</dbReference>
<sequence>MLALPVPLPAAAALALFALYLLITFLTPRHHPQEPPLVRPKIPYFGHAIGIFRHGARYYSDVARQNPHSPILTLPLPLNRKLYLATSPAVISACDRRPKTVSFAPYVVEFARRILACSSSSIHLLSADLSRDGRPSHAGLRAETMAVMRRALMPGEVGMERVVRETVASFGRGAVGGVVGSGEGVGLFGWVRKGMTVAATDAVYGRGGNPLRERGVLEGFWDVEQDFARLGLPPALSAVIAPAGSRGRTRFFQAFRRYYASGGLDTASHLIKARHAVHQKHGVAAHDLERFDLGVCTALLGSMVPALGWSLFLLFSDAALLKRMREGIDAFVAELPREEDQLASSDGDENKEEAVPTVTVNVREVADAVPLLESFVREVLRTLTNGTSARFLLRDTVVDDSGSTYLLKKGCFLMIPAAPVHRDAALWGPTAEVFDPDRFVPEKQQQQQQQQQQEGARKVPASGWRAFGGGHNLCPGRHLAMREMLSIVAMMVVRCEIEPCEGSWRTPEKVSHVSAGVVMPVEDVRVRIRSREGAERVNWRFVWEAEVGGAAE</sequence>
<dbReference type="InterPro" id="IPR002403">
    <property type="entry name" value="Cyt_P450_E_grp-IV"/>
</dbReference>
<dbReference type="InterPro" id="IPR036396">
    <property type="entry name" value="Cyt_P450_sf"/>
</dbReference>
<accession>A0AAN6RW81</accession>
<keyword evidence="4 6" id="KW-0408">Iron</keyword>
<organism evidence="9 10">
    <name type="scientific">Staphylotrichum tortipilum</name>
    <dbReference type="NCBI Taxonomy" id="2831512"/>
    <lineage>
        <taxon>Eukaryota</taxon>
        <taxon>Fungi</taxon>
        <taxon>Dikarya</taxon>
        <taxon>Ascomycota</taxon>
        <taxon>Pezizomycotina</taxon>
        <taxon>Sordariomycetes</taxon>
        <taxon>Sordariomycetidae</taxon>
        <taxon>Sordariales</taxon>
        <taxon>Chaetomiaceae</taxon>
        <taxon>Staphylotrichum</taxon>
    </lineage>
</organism>
<keyword evidence="5" id="KW-0503">Monooxygenase</keyword>
<evidence type="ECO:0000256" key="2">
    <source>
        <dbReference type="ARBA" id="ARBA00010617"/>
    </source>
</evidence>
<comment type="caution">
    <text evidence="9">The sequence shown here is derived from an EMBL/GenBank/DDBJ whole genome shotgun (WGS) entry which is preliminary data.</text>
</comment>
<dbReference type="EMBL" id="MU855372">
    <property type="protein sequence ID" value="KAK3905074.1"/>
    <property type="molecule type" value="Genomic_DNA"/>
</dbReference>
<dbReference type="Proteomes" id="UP001303889">
    <property type="component" value="Unassembled WGS sequence"/>
</dbReference>
<dbReference type="SUPFAM" id="SSF48264">
    <property type="entry name" value="Cytochrome P450"/>
    <property type="match status" value="1"/>
</dbReference>
<feature type="transmembrane region" description="Helical" evidence="8">
    <location>
        <begin position="6"/>
        <end position="26"/>
    </location>
</feature>
<dbReference type="InterPro" id="IPR001128">
    <property type="entry name" value="Cyt_P450"/>
</dbReference>
<evidence type="ECO:0000256" key="7">
    <source>
        <dbReference type="SAM" id="MobiDB-lite"/>
    </source>
</evidence>
<keyword evidence="6" id="KW-0349">Heme</keyword>
<evidence type="ECO:0000256" key="1">
    <source>
        <dbReference type="ARBA" id="ARBA00001971"/>
    </source>
</evidence>
<gene>
    <name evidence="9" type="ORF">C8A05DRAFT_13077</name>
</gene>
<keyword evidence="10" id="KW-1185">Reference proteome</keyword>
<keyword evidence="5" id="KW-0560">Oxidoreductase</keyword>
<evidence type="ECO:0000256" key="3">
    <source>
        <dbReference type="ARBA" id="ARBA00022723"/>
    </source>
</evidence>
<comment type="similarity">
    <text evidence="2">Belongs to the cytochrome P450 family.</text>
</comment>
<keyword evidence="8" id="KW-0472">Membrane</keyword>
<reference evidence="9" key="1">
    <citation type="journal article" date="2023" name="Mol. Phylogenet. Evol.">
        <title>Genome-scale phylogeny and comparative genomics of the fungal order Sordariales.</title>
        <authorList>
            <person name="Hensen N."/>
            <person name="Bonometti L."/>
            <person name="Westerberg I."/>
            <person name="Brannstrom I.O."/>
            <person name="Guillou S."/>
            <person name="Cros-Aarteil S."/>
            <person name="Calhoun S."/>
            <person name="Haridas S."/>
            <person name="Kuo A."/>
            <person name="Mondo S."/>
            <person name="Pangilinan J."/>
            <person name="Riley R."/>
            <person name="LaButti K."/>
            <person name="Andreopoulos B."/>
            <person name="Lipzen A."/>
            <person name="Chen C."/>
            <person name="Yan M."/>
            <person name="Daum C."/>
            <person name="Ng V."/>
            <person name="Clum A."/>
            <person name="Steindorff A."/>
            <person name="Ohm R.A."/>
            <person name="Martin F."/>
            <person name="Silar P."/>
            <person name="Natvig D.O."/>
            <person name="Lalanne C."/>
            <person name="Gautier V."/>
            <person name="Ament-Velasquez S.L."/>
            <person name="Kruys A."/>
            <person name="Hutchinson M.I."/>
            <person name="Powell A.J."/>
            <person name="Barry K."/>
            <person name="Miller A.N."/>
            <person name="Grigoriev I.V."/>
            <person name="Debuchy R."/>
            <person name="Gladieux P."/>
            <person name="Hiltunen Thoren M."/>
            <person name="Johannesson H."/>
        </authorList>
    </citation>
    <scope>NUCLEOTIDE SEQUENCE</scope>
    <source>
        <strain evidence="9">CBS 103.79</strain>
    </source>
</reference>
<dbReference type="CDD" id="cd11040">
    <property type="entry name" value="CYP7_CYP8-like"/>
    <property type="match status" value="1"/>
</dbReference>
<name>A0AAN6RW81_9PEZI</name>
<dbReference type="GO" id="GO:0020037">
    <property type="term" value="F:heme binding"/>
    <property type="evidence" value="ECO:0007669"/>
    <property type="project" value="InterPro"/>
</dbReference>
<feature type="compositionally biased region" description="Low complexity" evidence="7">
    <location>
        <begin position="444"/>
        <end position="453"/>
    </location>
</feature>
<evidence type="ECO:0000256" key="8">
    <source>
        <dbReference type="SAM" id="Phobius"/>
    </source>
</evidence>
<dbReference type="Gene3D" id="1.10.630.10">
    <property type="entry name" value="Cytochrome P450"/>
    <property type="match status" value="1"/>
</dbReference>
<keyword evidence="8" id="KW-0812">Transmembrane</keyword>
<evidence type="ECO:0000256" key="4">
    <source>
        <dbReference type="ARBA" id="ARBA00023004"/>
    </source>
</evidence>
<dbReference type="GO" id="GO:0005506">
    <property type="term" value="F:iron ion binding"/>
    <property type="evidence" value="ECO:0007669"/>
    <property type="project" value="InterPro"/>
</dbReference>
<protein>
    <submittedName>
        <fullName evidence="9">Cytochrome P450</fullName>
    </submittedName>
</protein>
<feature type="transmembrane region" description="Helical" evidence="8">
    <location>
        <begin position="293"/>
        <end position="315"/>
    </location>
</feature>
<feature type="region of interest" description="Disordered" evidence="7">
    <location>
        <begin position="440"/>
        <end position="460"/>
    </location>
</feature>
<keyword evidence="8" id="KW-1133">Transmembrane helix</keyword>